<sequence length="390" mass="44682">MDTNLCLLLILIIVFICILPSYKIICILSNSHCHILILLLDKILCNGLIQVNVANLDDTKLASNALGDDGRLFFKSLGFSAAENVLTKSVLILVELFELEYHLLTKKFVVVDFQQQHNLELQSILPKLLSIEILPDGNIVIRVLSITNGEWSLNQNLPSCISNKIKVLSIRNPPSNLRQCSNTIKICFTIQSYGFTSSRYNITRFKKHRCTTIALVLYSLRTGATNSRSLSVRHQPDNSSFRQTPPVGRMLWKQDYGQRSRRCCRYRMRFSVRRGYGFRDMSADSARAGRVRLIRRPTRRSCGLLVNDTVGGVVESGVRLYGIAHGYRKKKKKKKERFSFPCGPGRRRREFSCVSLCVSVVRRPIEFLIININETMMTVSRWWCTGRRDR</sequence>
<dbReference type="Proteomes" id="UP000475862">
    <property type="component" value="Unassembled WGS sequence"/>
</dbReference>
<proteinExistence type="predicted"/>
<name>A0A6G0T9B2_APHGL</name>
<reference evidence="1 2" key="1">
    <citation type="submission" date="2019-08" db="EMBL/GenBank/DDBJ databases">
        <title>The genome of the soybean aphid Biotype 1, its phylome, world population structure and adaptation to the North American continent.</title>
        <authorList>
            <person name="Giordano R."/>
            <person name="Donthu R.K."/>
            <person name="Hernandez A.G."/>
            <person name="Wright C.L."/>
            <person name="Zimin A.V."/>
        </authorList>
    </citation>
    <scope>NUCLEOTIDE SEQUENCE [LARGE SCALE GENOMIC DNA]</scope>
    <source>
        <tissue evidence="1">Whole aphids</tissue>
    </source>
</reference>
<dbReference type="EMBL" id="VYZN01000048">
    <property type="protein sequence ID" value="KAE9528583.1"/>
    <property type="molecule type" value="Genomic_DNA"/>
</dbReference>
<evidence type="ECO:0000313" key="2">
    <source>
        <dbReference type="Proteomes" id="UP000475862"/>
    </source>
</evidence>
<gene>
    <name evidence="1" type="ORF">AGLY_012158</name>
</gene>
<dbReference type="AlphaFoldDB" id="A0A6G0T9B2"/>
<comment type="caution">
    <text evidence="1">The sequence shown here is derived from an EMBL/GenBank/DDBJ whole genome shotgun (WGS) entry which is preliminary data.</text>
</comment>
<keyword evidence="2" id="KW-1185">Reference proteome</keyword>
<accession>A0A6G0T9B2</accession>
<evidence type="ECO:0000313" key="1">
    <source>
        <dbReference type="EMBL" id="KAE9528583.1"/>
    </source>
</evidence>
<organism evidence="1 2">
    <name type="scientific">Aphis glycines</name>
    <name type="common">Soybean aphid</name>
    <dbReference type="NCBI Taxonomy" id="307491"/>
    <lineage>
        <taxon>Eukaryota</taxon>
        <taxon>Metazoa</taxon>
        <taxon>Ecdysozoa</taxon>
        <taxon>Arthropoda</taxon>
        <taxon>Hexapoda</taxon>
        <taxon>Insecta</taxon>
        <taxon>Pterygota</taxon>
        <taxon>Neoptera</taxon>
        <taxon>Paraneoptera</taxon>
        <taxon>Hemiptera</taxon>
        <taxon>Sternorrhyncha</taxon>
        <taxon>Aphidomorpha</taxon>
        <taxon>Aphidoidea</taxon>
        <taxon>Aphididae</taxon>
        <taxon>Aphidini</taxon>
        <taxon>Aphis</taxon>
        <taxon>Aphis</taxon>
    </lineage>
</organism>
<protein>
    <submittedName>
        <fullName evidence="1">Uncharacterized protein</fullName>
    </submittedName>
</protein>